<dbReference type="EMBL" id="QZWG01000015">
    <property type="protein sequence ID" value="RZB65834.1"/>
    <property type="molecule type" value="Genomic_DNA"/>
</dbReference>
<feature type="domain" description="SAC3/GANP/THP3 conserved" evidence="2">
    <location>
        <begin position="210"/>
        <end position="270"/>
    </location>
</feature>
<evidence type="ECO:0000313" key="3">
    <source>
        <dbReference type="EMBL" id="RZB65834.1"/>
    </source>
</evidence>
<evidence type="ECO:0000256" key="1">
    <source>
        <dbReference type="SAM" id="MobiDB-lite"/>
    </source>
</evidence>
<dbReference type="Pfam" id="PF03399">
    <property type="entry name" value="SAC3_GANP"/>
    <property type="match status" value="1"/>
</dbReference>
<dbReference type="InterPro" id="IPR005062">
    <property type="entry name" value="SAC3/GANP/THP3_conserved"/>
</dbReference>
<name>A0A445GX45_GLYSO</name>
<organism evidence="3 4">
    <name type="scientific">Glycine soja</name>
    <name type="common">Wild soybean</name>
    <dbReference type="NCBI Taxonomy" id="3848"/>
    <lineage>
        <taxon>Eukaryota</taxon>
        <taxon>Viridiplantae</taxon>
        <taxon>Streptophyta</taxon>
        <taxon>Embryophyta</taxon>
        <taxon>Tracheophyta</taxon>
        <taxon>Spermatophyta</taxon>
        <taxon>Magnoliopsida</taxon>
        <taxon>eudicotyledons</taxon>
        <taxon>Gunneridae</taxon>
        <taxon>Pentapetalae</taxon>
        <taxon>rosids</taxon>
        <taxon>fabids</taxon>
        <taxon>Fabales</taxon>
        <taxon>Fabaceae</taxon>
        <taxon>Papilionoideae</taxon>
        <taxon>50 kb inversion clade</taxon>
        <taxon>NPAAA clade</taxon>
        <taxon>indigoferoid/millettioid clade</taxon>
        <taxon>Phaseoleae</taxon>
        <taxon>Glycine</taxon>
        <taxon>Glycine subgen. Soja</taxon>
    </lineage>
</organism>
<protein>
    <submittedName>
        <fullName evidence="3">SAC3 family protein C</fullName>
    </submittedName>
</protein>
<gene>
    <name evidence="3" type="ORF">D0Y65_041760</name>
</gene>
<dbReference type="GO" id="GO:0006406">
    <property type="term" value="P:mRNA export from nucleus"/>
    <property type="evidence" value="ECO:0007669"/>
    <property type="project" value="TreeGrafter"/>
</dbReference>
<dbReference type="Proteomes" id="UP000289340">
    <property type="component" value="Chromosome 15"/>
</dbReference>
<proteinExistence type="predicted"/>
<accession>A0A445GX45</accession>
<reference evidence="3 4" key="1">
    <citation type="submission" date="2018-09" db="EMBL/GenBank/DDBJ databases">
        <title>A high-quality reference genome of wild soybean provides a powerful tool to mine soybean genomes.</title>
        <authorList>
            <person name="Xie M."/>
            <person name="Chung C.Y.L."/>
            <person name="Li M.-W."/>
            <person name="Wong F.-L."/>
            <person name="Chan T.-F."/>
            <person name="Lam H.-M."/>
        </authorList>
    </citation>
    <scope>NUCLEOTIDE SEQUENCE [LARGE SCALE GENOMIC DNA]</scope>
    <source>
        <strain evidence="4">cv. W05</strain>
        <tissue evidence="3">Hypocotyl of etiolated seedlings</tissue>
    </source>
</reference>
<comment type="caution">
    <text evidence="3">The sequence shown here is derived from an EMBL/GenBank/DDBJ whole genome shotgun (WGS) entry which is preliminary data.</text>
</comment>
<feature type="region of interest" description="Disordered" evidence="1">
    <location>
        <begin position="1"/>
        <end position="27"/>
    </location>
</feature>
<dbReference type="Gene3D" id="1.25.40.990">
    <property type="match status" value="1"/>
</dbReference>
<sequence>MEGGNGNSGSRTSTSVLSDTEEEEVQPSSNFVGTCPYMCPELQCWILYDGMSLLVRLVKNERVGLLPIGVGSGRRGGRKKMMQTSKESLKSADGKKLFYLRVIVVSLLYTYIALKESGSSVKNCEIWQFLRGYMEILENRPQLLLSRRYGQTTLPYYLLSIAAERHPSATDTCVAARFRVAAGAATIAAERRGLRSGFSCRYFEALVVLNMRPITVLEDTLNYLLSLLESKEHSFEVVHDFIFDRTRSIRQDITMQNIVNKKTIYMYKGMV</sequence>
<dbReference type="PANTHER" id="PTHR12436">
    <property type="entry name" value="80 KDA MCM3-ASSOCIATED PROTEIN"/>
    <property type="match status" value="1"/>
</dbReference>
<evidence type="ECO:0000259" key="2">
    <source>
        <dbReference type="Pfam" id="PF03399"/>
    </source>
</evidence>
<keyword evidence="4" id="KW-1185">Reference proteome</keyword>
<dbReference type="GO" id="GO:0005737">
    <property type="term" value="C:cytoplasm"/>
    <property type="evidence" value="ECO:0007669"/>
    <property type="project" value="TreeGrafter"/>
</dbReference>
<dbReference type="GO" id="GO:0070390">
    <property type="term" value="C:transcription export complex 2"/>
    <property type="evidence" value="ECO:0007669"/>
    <property type="project" value="TreeGrafter"/>
</dbReference>
<dbReference type="AlphaFoldDB" id="A0A445GX45"/>
<dbReference type="PANTHER" id="PTHR12436:SF3">
    <property type="entry name" value="GERMINAL-CENTER ASSOCIATED NUCLEAR PROTEIN"/>
    <property type="match status" value="1"/>
</dbReference>
<evidence type="ECO:0000313" key="4">
    <source>
        <dbReference type="Proteomes" id="UP000289340"/>
    </source>
</evidence>
<dbReference type="InterPro" id="IPR045107">
    <property type="entry name" value="SAC3/GANP/THP3"/>
</dbReference>